<sequence length="87" mass="9971">EFRPQCLQGAYMGDNYTGGLTTHEIKAVPVSEDLKRSRFYNNSSEAGNPEMTLKPKRFDFSAFRKKLLDTKMSGILKLHMQKSKLEN</sequence>
<protein>
    <submittedName>
        <fullName evidence="1">Uncharacterized protein</fullName>
    </submittedName>
</protein>
<gene>
    <name evidence="1" type="ORF">PODLI_1B006565</name>
</gene>
<name>A0AA35NSR5_9SAUR</name>
<organism evidence="1 2">
    <name type="scientific">Podarcis lilfordi</name>
    <name type="common">Lilford's wall lizard</name>
    <dbReference type="NCBI Taxonomy" id="74358"/>
    <lineage>
        <taxon>Eukaryota</taxon>
        <taxon>Metazoa</taxon>
        <taxon>Chordata</taxon>
        <taxon>Craniata</taxon>
        <taxon>Vertebrata</taxon>
        <taxon>Euteleostomi</taxon>
        <taxon>Lepidosauria</taxon>
        <taxon>Squamata</taxon>
        <taxon>Bifurcata</taxon>
        <taxon>Unidentata</taxon>
        <taxon>Episquamata</taxon>
        <taxon>Laterata</taxon>
        <taxon>Lacertibaenia</taxon>
        <taxon>Lacertidae</taxon>
        <taxon>Podarcis</taxon>
    </lineage>
</organism>
<keyword evidence="2" id="KW-1185">Reference proteome</keyword>
<evidence type="ECO:0000313" key="2">
    <source>
        <dbReference type="Proteomes" id="UP001178461"/>
    </source>
</evidence>
<dbReference type="EMBL" id="OX395126">
    <property type="protein sequence ID" value="CAI5762506.1"/>
    <property type="molecule type" value="Genomic_DNA"/>
</dbReference>
<proteinExistence type="predicted"/>
<accession>A0AA35NSR5</accession>
<reference evidence="1" key="1">
    <citation type="submission" date="2022-12" db="EMBL/GenBank/DDBJ databases">
        <authorList>
            <person name="Alioto T."/>
            <person name="Alioto T."/>
            <person name="Gomez Garrido J."/>
        </authorList>
    </citation>
    <scope>NUCLEOTIDE SEQUENCE</scope>
</reference>
<dbReference type="AlphaFoldDB" id="A0AA35NSR5"/>
<evidence type="ECO:0000313" key="1">
    <source>
        <dbReference type="EMBL" id="CAI5762506.1"/>
    </source>
</evidence>
<dbReference type="Proteomes" id="UP001178461">
    <property type="component" value="Chromosome 1"/>
</dbReference>
<feature type="non-terminal residue" evidence="1">
    <location>
        <position position="1"/>
    </location>
</feature>